<dbReference type="AlphaFoldDB" id="A4GIB8"/>
<organism evidence="12">
    <name type="scientific">uncultured marine bacterium HF10_49E08</name>
    <dbReference type="NCBI Taxonomy" id="415447"/>
    <lineage>
        <taxon>Bacteria</taxon>
        <taxon>environmental samples</taxon>
    </lineage>
</organism>
<evidence type="ECO:0000259" key="11">
    <source>
        <dbReference type="Pfam" id="PF01593"/>
    </source>
</evidence>
<dbReference type="SFLD" id="SFLDG01018">
    <property type="entry name" value="Squalene/Phytoene_Synthase_Lik"/>
    <property type="match status" value="1"/>
</dbReference>
<dbReference type="InterPro" id="IPR002060">
    <property type="entry name" value="Squ/phyt_synthse"/>
</dbReference>
<evidence type="ECO:0000256" key="7">
    <source>
        <dbReference type="ARBA" id="ARBA00022827"/>
    </source>
</evidence>
<dbReference type="InterPro" id="IPR014105">
    <property type="entry name" value="Carotenoid/retinoid_OxRdtase"/>
</dbReference>
<feature type="domain" description="Amine oxidase" evidence="11">
    <location>
        <begin position="14"/>
        <end position="482"/>
    </location>
</feature>
<evidence type="ECO:0000256" key="10">
    <source>
        <dbReference type="RuleBase" id="RU362075"/>
    </source>
</evidence>
<dbReference type="InterPro" id="IPR002937">
    <property type="entry name" value="Amino_oxidase"/>
</dbReference>
<keyword evidence="8 10" id="KW-0560">Oxidoreductase</keyword>
<dbReference type="InterPro" id="IPR008949">
    <property type="entry name" value="Isoprenoid_synthase_dom_sf"/>
</dbReference>
<evidence type="ECO:0000313" key="12">
    <source>
        <dbReference type="EMBL" id="ABL97829.1"/>
    </source>
</evidence>
<evidence type="ECO:0000256" key="9">
    <source>
        <dbReference type="ARBA" id="ARBA00031986"/>
    </source>
</evidence>
<dbReference type="GO" id="GO:0051996">
    <property type="term" value="F:squalene synthase [NAD(P)H] activity"/>
    <property type="evidence" value="ECO:0007669"/>
    <property type="project" value="InterPro"/>
</dbReference>
<proteinExistence type="inferred from homology"/>
<dbReference type="SUPFAM" id="SSF51905">
    <property type="entry name" value="FAD/NAD(P)-binding domain"/>
    <property type="match status" value="1"/>
</dbReference>
<dbReference type="InterPro" id="IPR008150">
    <property type="entry name" value="Phytoene_DH_bac_CS"/>
</dbReference>
<evidence type="ECO:0000256" key="3">
    <source>
        <dbReference type="ARBA" id="ARBA00006046"/>
    </source>
</evidence>
<comment type="similarity">
    <text evidence="3 10">Belongs to the carotenoid/retinoid oxidoreductase family.</text>
</comment>
<sequence>MPPKKAIVVGAGFGGIAMSLRLRRLGYDVSVLDNNPKAGGRAQVYELGEYKFDGGPTVITAPFLFDELFELFGKKRSDYVDFLRVEPWYRFEFADGSKLDYGGQLEDTIAEIDRISPGEGSGYQKLVAFSKKIFAVGFEKLADQPFHRFQTMMKQVPALMVLKSYLSVYSLVSSFLRDDRLRRAFSIHPLLVGGNPLQTTSIYCLIHYLERKWGVWFPRGGTGALVQALVKLMGEVGVKLELNQQVDKVIVDGNRACGIRLNTGEEKSADLVVFDADPPKVYRDLIDPRYRSKWSDSRLKRLSFSMGLFVWYFGTSRTYPDVEHHTIIMGKAFKELLEDIYDKKILSDDLSLYLHRPAATDESMAPENKDAFYVLAPVPNKLAKINWQEAGERIRAQVQAQLEQTLLPGLGDCLDVSHFVTPDDFEGKFNTLWGSGFSIAPLFRQSAWFRFHNRSEDIENLYFCGAGTHPGAGVPGVVSSAKVVEKLVPPSRLSNETSFQEIFRSKSRTFSLASLLLPKERAEAIFRLYYVCRTLDDWADEGEGNKLKDAMNCWENHHPHELLDHYRFLQARWGLASLPLTELMEAMIGELDGVRIQTEDELIKYCHGVAGTIGLMTCPIFGVSDPDAMKHADDLGIAMQLTNICRDVYEDAESDRIYLPADFFENIPSVEGILSKNPESVAEISQIKTRLLSLADDRYASGEAGIRYLPMRMRIVVRWAGHMYREIGELIKRDPSLYHANRAVVTGTKKMRILLPCLIKAFVS</sequence>
<keyword evidence="4" id="KW-0285">Flavoprotein</keyword>
<evidence type="ECO:0000256" key="6">
    <source>
        <dbReference type="ARBA" id="ARBA00022746"/>
    </source>
</evidence>
<evidence type="ECO:0000256" key="2">
    <source>
        <dbReference type="ARBA" id="ARBA00004829"/>
    </source>
</evidence>
<dbReference type="InterPro" id="IPR019845">
    <property type="entry name" value="Squalene/phytoene_synthase_CS"/>
</dbReference>
<dbReference type="InterPro" id="IPR044843">
    <property type="entry name" value="Trans_IPPS_bact-type"/>
</dbReference>
<dbReference type="EMBL" id="EF089402">
    <property type="protein sequence ID" value="ABL97829.1"/>
    <property type="molecule type" value="Genomic_DNA"/>
</dbReference>
<comment type="pathway">
    <text evidence="2 10">Carotenoid biosynthesis.</text>
</comment>
<reference evidence="12" key="1">
    <citation type="journal article" date="2007" name="Environ. Microbiol.">
        <title>Proteorhodopsin photosystem gene clusters exhibit co-evolutionary trends and shared ancestry among diverse marine microbial phyla.</title>
        <authorList>
            <person name="McCarren J."/>
            <person name="Delong E.F."/>
        </authorList>
    </citation>
    <scope>NUCLEOTIDE SEQUENCE</scope>
</reference>
<protein>
    <recommendedName>
        <fullName evidence="9">Phytoene dehydrogenase</fullName>
    </recommendedName>
</protein>
<evidence type="ECO:0000256" key="8">
    <source>
        <dbReference type="ARBA" id="ARBA00023002"/>
    </source>
</evidence>
<dbReference type="GO" id="GO:0016117">
    <property type="term" value="P:carotenoid biosynthetic process"/>
    <property type="evidence" value="ECO:0007669"/>
    <property type="project" value="UniProtKB-KW"/>
</dbReference>
<dbReference type="PANTHER" id="PTHR43734:SF3">
    <property type="entry name" value="B-CAROTENE KETOLASE"/>
    <property type="match status" value="1"/>
</dbReference>
<dbReference type="PANTHER" id="PTHR43734">
    <property type="entry name" value="PHYTOENE DESATURASE"/>
    <property type="match status" value="1"/>
</dbReference>
<evidence type="ECO:0000256" key="4">
    <source>
        <dbReference type="ARBA" id="ARBA00022630"/>
    </source>
</evidence>
<dbReference type="SUPFAM" id="SSF48576">
    <property type="entry name" value="Terpenoid synthases"/>
    <property type="match status" value="1"/>
</dbReference>
<dbReference type="CDD" id="cd00683">
    <property type="entry name" value="Trans_IPPS_HH"/>
    <property type="match status" value="1"/>
</dbReference>
<evidence type="ECO:0000256" key="1">
    <source>
        <dbReference type="ARBA" id="ARBA00001974"/>
    </source>
</evidence>
<dbReference type="InterPro" id="IPR036188">
    <property type="entry name" value="FAD/NAD-bd_sf"/>
</dbReference>
<dbReference type="SFLD" id="SFLDS00005">
    <property type="entry name" value="Isoprenoid_Synthase_Type_I"/>
    <property type="match status" value="1"/>
</dbReference>
<dbReference type="GO" id="GO:0004311">
    <property type="term" value="F:geranylgeranyl diphosphate synthase activity"/>
    <property type="evidence" value="ECO:0007669"/>
    <property type="project" value="InterPro"/>
</dbReference>
<comment type="cofactor">
    <cofactor evidence="1">
        <name>FAD</name>
        <dbReference type="ChEBI" id="CHEBI:57692"/>
    </cofactor>
</comment>
<keyword evidence="7" id="KW-0274">FAD</keyword>
<dbReference type="Pfam" id="PF01593">
    <property type="entry name" value="Amino_oxidase"/>
    <property type="match status" value="1"/>
</dbReference>
<gene>
    <name evidence="12" type="ORF">ALOHA_HF1049E08.0017</name>
</gene>
<name>A4GIB8_9BACT</name>
<dbReference type="Gene3D" id="3.50.50.60">
    <property type="entry name" value="FAD/NAD(P)-binding domain"/>
    <property type="match status" value="2"/>
</dbReference>
<accession>A4GIB8</accession>
<dbReference type="PROSITE" id="PS00982">
    <property type="entry name" value="PHYTOENE_DH"/>
    <property type="match status" value="1"/>
</dbReference>
<dbReference type="Pfam" id="PF00494">
    <property type="entry name" value="SQS_PSY"/>
    <property type="match status" value="1"/>
</dbReference>
<keyword evidence="5" id="KW-0808">Transferase</keyword>
<evidence type="ECO:0000256" key="5">
    <source>
        <dbReference type="ARBA" id="ARBA00022679"/>
    </source>
</evidence>
<dbReference type="InterPro" id="IPR033904">
    <property type="entry name" value="Trans_IPPS_HH"/>
</dbReference>
<dbReference type="NCBIfam" id="TIGR02734">
    <property type="entry name" value="crtI_fam"/>
    <property type="match status" value="1"/>
</dbReference>
<dbReference type="GO" id="GO:0016627">
    <property type="term" value="F:oxidoreductase activity, acting on the CH-CH group of donors"/>
    <property type="evidence" value="ECO:0007669"/>
    <property type="project" value="UniProtKB-ARBA"/>
</dbReference>
<dbReference type="PROSITE" id="PS01045">
    <property type="entry name" value="SQUALEN_PHYTOEN_SYN_2"/>
    <property type="match status" value="1"/>
</dbReference>
<dbReference type="Gene3D" id="1.10.600.10">
    <property type="entry name" value="Farnesyl Diphosphate Synthase"/>
    <property type="match status" value="1"/>
</dbReference>
<dbReference type="SFLD" id="SFLDG01212">
    <property type="entry name" value="Phytoene_synthase_like"/>
    <property type="match status" value="1"/>
</dbReference>
<keyword evidence="6 10" id="KW-0125">Carotenoid biosynthesis</keyword>